<accession>A0A4Y2JK50</accession>
<dbReference type="EMBL" id="BGPR01189575">
    <property type="protein sequence ID" value="GBM87413.1"/>
    <property type="molecule type" value="Genomic_DNA"/>
</dbReference>
<comment type="caution">
    <text evidence="2">The sequence shown here is derived from an EMBL/GenBank/DDBJ whole genome shotgun (WGS) entry which is preliminary data.</text>
</comment>
<dbReference type="EMBL" id="BGPR01190647">
    <property type="protein sequence ID" value="GBM90317.1"/>
    <property type="molecule type" value="Genomic_DNA"/>
</dbReference>
<reference evidence="2 3" key="1">
    <citation type="journal article" date="2019" name="Sci. Rep.">
        <title>Orb-weaving spider Araneus ventricosus genome elucidates the spidroin gene catalogue.</title>
        <authorList>
            <person name="Kono N."/>
            <person name="Nakamura H."/>
            <person name="Ohtoshi R."/>
            <person name="Moran D.A.P."/>
            <person name="Shinohara A."/>
            <person name="Yoshida Y."/>
            <person name="Fujiwara M."/>
            <person name="Mori M."/>
            <person name="Tomita M."/>
            <person name="Arakawa K."/>
        </authorList>
    </citation>
    <scope>NUCLEOTIDE SEQUENCE [LARGE SCALE GENOMIC DNA]</scope>
</reference>
<feature type="non-terminal residue" evidence="2">
    <location>
        <position position="1"/>
    </location>
</feature>
<dbReference type="Proteomes" id="UP000499080">
    <property type="component" value="Unassembled WGS sequence"/>
</dbReference>
<evidence type="ECO:0000313" key="1">
    <source>
        <dbReference type="EMBL" id="GBM87413.1"/>
    </source>
</evidence>
<gene>
    <name evidence="2" type="ORF">AVEN_152471_1</name>
    <name evidence="1" type="ORF">AVEN_197972_1</name>
</gene>
<organism evidence="2 3">
    <name type="scientific">Araneus ventricosus</name>
    <name type="common">Orbweaver spider</name>
    <name type="synonym">Epeira ventricosa</name>
    <dbReference type="NCBI Taxonomy" id="182803"/>
    <lineage>
        <taxon>Eukaryota</taxon>
        <taxon>Metazoa</taxon>
        <taxon>Ecdysozoa</taxon>
        <taxon>Arthropoda</taxon>
        <taxon>Chelicerata</taxon>
        <taxon>Arachnida</taxon>
        <taxon>Araneae</taxon>
        <taxon>Araneomorphae</taxon>
        <taxon>Entelegynae</taxon>
        <taxon>Araneoidea</taxon>
        <taxon>Araneidae</taxon>
        <taxon>Araneus</taxon>
    </lineage>
</organism>
<name>A0A4Y2JK50_ARAVE</name>
<evidence type="ECO:0000313" key="2">
    <source>
        <dbReference type="EMBL" id="GBM90317.1"/>
    </source>
</evidence>
<dbReference type="AlphaFoldDB" id="A0A4Y2JK50"/>
<evidence type="ECO:0000313" key="3">
    <source>
        <dbReference type="Proteomes" id="UP000499080"/>
    </source>
</evidence>
<sequence length="37" mass="4078">LIILRVPSLLPKIQTVVKTRIWGVVETSEVDATEGSE</sequence>
<keyword evidence="3" id="KW-1185">Reference proteome</keyword>
<protein>
    <submittedName>
        <fullName evidence="2">Uncharacterized protein</fullName>
    </submittedName>
</protein>
<proteinExistence type="predicted"/>